<accession>A0AA39UD58</accession>
<feature type="domain" description="Alcohol dehydrogenase-like C-terminal" evidence="5">
    <location>
        <begin position="214"/>
        <end position="324"/>
    </location>
</feature>
<dbReference type="PANTHER" id="PTHR42813:SF4">
    <property type="entry name" value="NADP-DEPENDENT ISOPROPANOL DEHYDROGENASE"/>
    <property type="match status" value="1"/>
</dbReference>
<evidence type="ECO:0000259" key="6">
    <source>
        <dbReference type="Pfam" id="PF08240"/>
    </source>
</evidence>
<reference evidence="7" key="1">
    <citation type="submission" date="2023-06" db="EMBL/GenBank/DDBJ databases">
        <authorList>
            <consortium name="Lawrence Berkeley National Laboratory"/>
            <person name="Ahrendt S."/>
            <person name="Sahu N."/>
            <person name="Indic B."/>
            <person name="Wong-Bajracharya J."/>
            <person name="Merenyi Z."/>
            <person name="Ke H.-M."/>
            <person name="Monk M."/>
            <person name="Kocsube S."/>
            <person name="Drula E."/>
            <person name="Lipzen A."/>
            <person name="Balint B."/>
            <person name="Henrissat B."/>
            <person name="Andreopoulos B."/>
            <person name="Martin F.M."/>
            <person name="Harder C.B."/>
            <person name="Rigling D."/>
            <person name="Ford K.L."/>
            <person name="Foster G.D."/>
            <person name="Pangilinan J."/>
            <person name="Papanicolaou A."/>
            <person name="Barry K."/>
            <person name="LaButti K."/>
            <person name="Viragh M."/>
            <person name="Koriabine M."/>
            <person name="Yan M."/>
            <person name="Riley R."/>
            <person name="Champramary S."/>
            <person name="Plett K.L."/>
            <person name="Tsai I.J."/>
            <person name="Slot J."/>
            <person name="Sipos G."/>
            <person name="Plett J."/>
            <person name="Nagy L.G."/>
            <person name="Grigoriev I.V."/>
        </authorList>
    </citation>
    <scope>NUCLEOTIDE SEQUENCE</scope>
    <source>
        <strain evidence="7">ICMP 16352</strain>
    </source>
</reference>
<evidence type="ECO:0000256" key="3">
    <source>
        <dbReference type="ARBA" id="ARBA00022723"/>
    </source>
</evidence>
<evidence type="ECO:0000256" key="1">
    <source>
        <dbReference type="ARBA" id="ARBA00001947"/>
    </source>
</evidence>
<evidence type="ECO:0000256" key="2">
    <source>
        <dbReference type="ARBA" id="ARBA00008072"/>
    </source>
</evidence>
<dbReference type="PANTHER" id="PTHR42813">
    <property type="entry name" value="ZINC-TYPE ALCOHOL DEHYDROGENASE-LIKE"/>
    <property type="match status" value="1"/>
</dbReference>
<dbReference type="GO" id="GO:0046872">
    <property type="term" value="F:metal ion binding"/>
    <property type="evidence" value="ECO:0007669"/>
    <property type="project" value="UniProtKB-KW"/>
</dbReference>
<dbReference type="Pfam" id="PF08240">
    <property type="entry name" value="ADH_N"/>
    <property type="match status" value="1"/>
</dbReference>
<feature type="domain" description="Alcohol dehydrogenase-like N-terminal" evidence="6">
    <location>
        <begin position="57"/>
        <end position="149"/>
    </location>
</feature>
<keyword evidence="8" id="KW-1185">Reference proteome</keyword>
<comment type="caution">
    <text evidence="7">The sequence shown here is derived from an EMBL/GenBank/DDBJ whole genome shotgun (WGS) entry which is preliminary data.</text>
</comment>
<dbReference type="InterPro" id="IPR013154">
    <property type="entry name" value="ADH-like_N"/>
</dbReference>
<organism evidence="7 8">
    <name type="scientific">Armillaria novae-zelandiae</name>
    <dbReference type="NCBI Taxonomy" id="153914"/>
    <lineage>
        <taxon>Eukaryota</taxon>
        <taxon>Fungi</taxon>
        <taxon>Dikarya</taxon>
        <taxon>Basidiomycota</taxon>
        <taxon>Agaricomycotina</taxon>
        <taxon>Agaricomycetes</taxon>
        <taxon>Agaricomycetidae</taxon>
        <taxon>Agaricales</taxon>
        <taxon>Marasmiineae</taxon>
        <taxon>Physalacriaceae</taxon>
        <taxon>Armillaria</taxon>
    </lineage>
</organism>
<dbReference type="EMBL" id="JAUEPR010000015">
    <property type="protein sequence ID" value="KAK0477914.1"/>
    <property type="molecule type" value="Genomic_DNA"/>
</dbReference>
<protein>
    <submittedName>
        <fullName evidence="7">Chaperonin 10-like protein</fullName>
    </submittedName>
</protein>
<proteinExistence type="inferred from homology"/>
<dbReference type="Pfam" id="PF00107">
    <property type="entry name" value="ADH_zinc_N"/>
    <property type="match status" value="1"/>
</dbReference>
<evidence type="ECO:0000313" key="7">
    <source>
        <dbReference type="EMBL" id="KAK0477914.1"/>
    </source>
</evidence>
<dbReference type="InterPro" id="IPR013149">
    <property type="entry name" value="ADH-like_C"/>
</dbReference>
<dbReference type="AlphaFoldDB" id="A0AA39UD58"/>
<sequence>MTMKALVFSGKGQSILRVRPKPEVFKPTDAIVRMVKTTICSDPCLPAVFLSRTSNELVGTDMHILKGDVASCDTGRILGHEGVAVVESAGEGVMKFKPGDNVIVSCITSCSTCDYCRKGVPSHCVDGGWKLGNTIDGTQAEYVRLPHADGILHLMVEGATAEEQIMISDACRPVSSVVFSMARYASFLAIPWLSLIRVIKVSPGCTIAIVGCGPVGISAMVTAQLYSPARVIMIGRNANRVALAKTMGATHGIISGQGVDVVAVVKEFTNGEGADTVIEAVDVPATFEFCQELVAPGGTIANLGVHGCKVDLHLENLWDKNINTTTAPMLIQLLGSGKIKIAGLVTHRYNFADIEQAYETFGAAAKHKAVKVILHF</sequence>
<dbReference type="SUPFAM" id="SSF50129">
    <property type="entry name" value="GroES-like"/>
    <property type="match status" value="1"/>
</dbReference>
<gene>
    <name evidence="7" type="ORF">IW261DRAFT_1565713</name>
</gene>
<dbReference type="InterPro" id="IPR011032">
    <property type="entry name" value="GroES-like_sf"/>
</dbReference>
<keyword evidence="4" id="KW-0862">Zinc</keyword>
<dbReference type="Gene3D" id="3.40.50.720">
    <property type="entry name" value="NAD(P)-binding Rossmann-like Domain"/>
    <property type="match status" value="1"/>
</dbReference>
<evidence type="ECO:0000256" key="4">
    <source>
        <dbReference type="ARBA" id="ARBA00022833"/>
    </source>
</evidence>
<comment type="cofactor">
    <cofactor evidence="1">
        <name>Zn(2+)</name>
        <dbReference type="ChEBI" id="CHEBI:29105"/>
    </cofactor>
</comment>
<name>A0AA39UD58_9AGAR</name>
<evidence type="ECO:0000313" key="8">
    <source>
        <dbReference type="Proteomes" id="UP001175227"/>
    </source>
</evidence>
<keyword evidence="3" id="KW-0479">Metal-binding</keyword>
<dbReference type="SUPFAM" id="SSF51735">
    <property type="entry name" value="NAD(P)-binding Rossmann-fold domains"/>
    <property type="match status" value="1"/>
</dbReference>
<dbReference type="InterPro" id="IPR036291">
    <property type="entry name" value="NAD(P)-bd_dom_sf"/>
</dbReference>
<dbReference type="Proteomes" id="UP001175227">
    <property type="component" value="Unassembled WGS sequence"/>
</dbReference>
<evidence type="ECO:0000259" key="5">
    <source>
        <dbReference type="Pfam" id="PF00107"/>
    </source>
</evidence>
<comment type="similarity">
    <text evidence="2">Belongs to the zinc-containing alcohol dehydrogenase family.</text>
</comment>
<dbReference type="Gene3D" id="3.90.180.10">
    <property type="entry name" value="Medium-chain alcohol dehydrogenases, catalytic domain"/>
    <property type="match status" value="2"/>
</dbReference>